<comment type="caution">
    <text evidence="3">The sequence shown here is derived from an EMBL/GenBank/DDBJ whole genome shotgun (WGS) entry which is preliminary data.</text>
</comment>
<dbReference type="InterPro" id="IPR000157">
    <property type="entry name" value="TIR_dom"/>
</dbReference>
<evidence type="ECO:0000256" key="1">
    <source>
        <dbReference type="SAM" id="MobiDB-lite"/>
    </source>
</evidence>
<feature type="domain" description="TIR" evidence="2">
    <location>
        <begin position="458"/>
        <end position="528"/>
    </location>
</feature>
<dbReference type="Pfam" id="PF13676">
    <property type="entry name" value="TIR_2"/>
    <property type="match status" value="2"/>
</dbReference>
<dbReference type="AlphaFoldDB" id="A0ABD0KRJ0"/>
<evidence type="ECO:0000313" key="4">
    <source>
        <dbReference type="Proteomes" id="UP001519460"/>
    </source>
</evidence>
<feature type="domain" description="TIR" evidence="2">
    <location>
        <begin position="261"/>
        <end position="372"/>
    </location>
</feature>
<dbReference type="Gene3D" id="3.40.50.10140">
    <property type="entry name" value="Toll/interleukin-1 receptor homology (TIR) domain"/>
    <property type="match status" value="2"/>
</dbReference>
<accession>A0ABD0KRJ0</accession>
<feature type="compositionally biased region" description="Acidic residues" evidence="1">
    <location>
        <begin position="583"/>
        <end position="603"/>
    </location>
</feature>
<dbReference type="EMBL" id="JACVVK020000133">
    <property type="protein sequence ID" value="KAK7489893.1"/>
    <property type="molecule type" value="Genomic_DNA"/>
</dbReference>
<evidence type="ECO:0000259" key="2">
    <source>
        <dbReference type="Pfam" id="PF13676"/>
    </source>
</evidence>
<reference evidence="3 4" key="1">
    <citation type="journal article" date="2023" name="Sci. Data">
        <title>Genome assembly of the Korean intertidal mud-creeper Batillaria attramentaria.</title>
        <authorList>
            <person name="Patra A.K."/>
            <person name="Ho P.T."/>
            <person name="Jun S."/>
            <person name="Lee S.J."/>
            <person name="Kim Y."/>
            <person name="Won Y.J."/>
        </authorList>
    </citation>
    <scope>NUCLEOTIDE SEQUENCE [LARGE SCALE GENOMIC DNA]</scope>
    <source>
        <strain evidence="3">Wonlab-2016</strain>
    </source>
</reference>
<gene>
    <name evidence="3" type="ORF">BaRGS_00018915</name>
</gene>
<proteinExistence type="predicted"/>
<organism evidence="3 4">
    <name type="scientific">Batillaria attramentaria</name>
    <dbReference type="NCBI Taxonomy" id="370345"/>
    <lineage>
        <taxon>Eukaryota</taxon>
        <taxon>Metazoa</taxon>
        <taxon>Spiralia</taxon>
        <taxon>Lophotrochozoa</taxon>
        <taxon>Mollusca</taxon>
        <taxon>Gastropoda</taxon>
        <taxon>Caenogastropoda</taxon>
        <taxon>Sorbeoconcha</taxon>
        <taxon>Cerithioidea</taxon>
        <taxon>Batillariidae</taxon>
        <taxon>Batillaria</taxon>
    </lineage>
</organism>
<feature type="region of interest" description="Disordered" evidence="1">
    <location>
        <begin position="562"/>
        <end position="603"/>
    </location>
</feature>
<keyword evidence="4" id="KW-1185">Reference proteome</keyword>
<name>A0ABD0KRJ0_9CAEN</name>
<sequence>MEPDEDIKAGVYFLEQQHFEHLQLQAMPGMTFYLTVRPLIVTHTDDEISIIHNLRSALNQSEMRTENKSELCDGISTSIEYHIYRYLQEAQDEPQLMKTLRDPELDVHSFCIQYSDFNGNHTFTISRQYYDQDSGNIEIIQTELPLSFSLHPPENLQNAGIFTESFLKECYDGVRFRLTESCLAQGHWVITWTLIFYRCIYFTFLYVSPYVMFLMYFGLVVPGVFSIMFHGSFRPPVINNLRNIPQTPGEDLISPSTRKRVFLAYHTDDEDTACSLREMLESWSLLVFDCHRDVSPHEPTMLAWDTAVNDSDAFVIIASPHYNEDPELQALFRAMHYRMLANEVSEERMLIVPLHRCPIPRTLGPLPVIDPTHVQSCRQLMWWGKSVAGRSPRFSLVSRLAGNVRSAARDLLQRNRSIALNPHAPDHGSLEGGMTNNCPPLGGPAFEDHGNDGITHDVFLTYSENSYSDREIAEKIKSHLQELGLSVFDAVQDILGGQEEVEVVLAAVKCASFVVLLSPAYRNDPLTCRLLFPQVLQAVLTDRVSVDHVLIVRAGYRRAKVTATHRPPGERPQADVLVGENAQDTDEHEATDGDDSDAEDVGEECYSLPDGLQGFPVISWTGGLCDEDYLMQVDRWARPVLRHTRALRQRKVEGPRIDLAMIEGPRD</sequence>
<dbReference type="SUPFAM" id="SSF52200">
    <property type="entry name" value="Toll/Interleukin receptor TIR domain"/>
    <property type="match status" value="2"/>
</dbReference>
<evidence type="ECO:0000313" key="3">
    <source>
        <dbReference type="EMBL" id="KAK7489893.1"/>
    </source>
</evidence>
<dbReference type="InterPro" id="IPR035897">
    <property type="entry name" value="Toll_tir_struct_dom_sf"/>
</dbReference>
<protein>
    <recommendedName>
        <fullName evidence="2">TIR domain-containing protein</fullName>
    </recommendedName>
</protein>
<dbReference type="Proteomes" id="UP001519460">
    <property type="component" value="Unassembled WGS sequence"/>
</dbReference>